<dbReference type="OrthoDB" id="426406at2759"/>
<dbReference type="EMBL" id="CAJNJA010045326">
    <property type="protein sequence ID" value="CAE7808754.1"/>
    <property type="molecule type" value="Genomic_DNA"/>
</dbReference>
<dbReference type="AlphaFoldDB" id="A0A812Z3U3"/>
<feature type="compositionally biased region" description="Polar residues" evidence="1">
    <location>
        <begin position="1"/>
        <end position="10"/>
    </location>
</feature>
<dbReference type="Proteomes" id="UP000601435">
    <property type="component" value="Unassembled WGS sequence"/>
</dbReference>
<evidence type="ECO:0000313" key="2">
    <source>
        <dbReference type="EMBL" id="CAE7808754.1"/>
    </source>
</evidence>
<sequence length="563" mass="62046">QFKGCQQGSQERVGDLGSHEAPQARDSVQHVEATGSQQQVQCDVFEQRDKQEPGAEEVLVAQMKDAVPQISQEVVIVEASPEEKPSGNSAQEQEARQLCEDISVLLQPLKPGVAVPAEVERKLVVLIERLEQAAQEHSPFWELGLCANMLARPSLHAALHDETSLQQPVDGSSVAALPAQSPDNMSYMPDASGSTTTSEDLVIGFANVTSCNPSVITWLERGTVEALQWKLIGAGYEAIGVQAQGLTYTLISLYLKDTEGPTGPRNAQILASLVAYVRELPEPWIIGRLITAGEITCTQGAVEAACSIEADCSRWAKAMEVCRGDPQGRGYQVDKVWGTIQETRVVQASKATAAGWWSRMRRCIITLQAQLSRSTWDQVQGNAKAADVFLQREVGRPEEASFVEEVSRAFEQRQVKTLGKLREAAEANEAEAQVQASKASQKQYKAWLNAGVAKGMRPLIRSLAKAENVFIRPFQDTAVEERAKLRRQQWVKVWGEAGSEYKPGKVLEAKAYQELACVLNASERCLTAPIQWQQQQVCMLAKKPTIERPIYLTSITYRLWCFA</sequence>
<protein>
    <submittedName>
        <fullName evidence="2">Uncharacterized protein</fullName>
    </submittedName>
</protein>
<evidence type="ECO:0000256" key="1">
    <source>
        <dbReference type="SAM" id="MobiDB-lite"/>
    </source>
</evidence>
<feature type="region of interest" description="Disordered" evidence="1">
    <location>
        <begin position="1"/>
        <end position="37"/>
    </location>
</feature>
<gene>
    <name evidence="2" type="ORF">SNEC2469_LOCUS23935</name>
</gene>
<evidence type="ECO:0000313" key="3">
    <source>
        <dbReference type="Proteomes" id="UP000601435"/>
    </source>
</evidence>
<feature type="non-terminal residue" evidence="2">
    <location>
        <position position="1"/>
    </location>
</feature>
<accession>A0A812Z3U3</accession>
<feature type="region of interest" description="Disordered" evidence="1">
    <location>
        <begin position="161"/>
        <end position="185"/>
    </location>
</feature>
<comment type="caution">
    <text evidence="2">The sequence shown here is derived from an EMBL/GenBank/DDBJ whole genome shotgun (WGS) entry which is preliminary data.</text>
</comment>
<organism evidence="2 3">
    <name type="scientific">Symbiodinium necroappetens</name>
    <dbReference type="NCBI Taxonomy" id="1628268"/>
    <lineage>
        <taxon>Eukaryota</taxon>
        <taxon>Sar</taxon>
        <taxon>Alveolata</taxon>
        <taxon>Dinophyceae</taxon>
        <taxon>Suessiales</taxon>
        <taxon>Symbiodiniaceae</taxon>
        <taxon>Symbiodinium</taxon>
    </lineage>
</organism>
<name>A0A812Z3U3_9DINO</name>
<reference evidence="2" key="1">
    <citation type="submission" date="2021-02" db="EMBL/GenBank/DDBJ databases">
        <authorList>
            <person name="Dougan E. K."/>
            <person name="Rhodes N."/>
            <person name="Thang M."/>
            <person name="Chan C."/>
        </authorList>
    </citation>
    <scope>NUCLEOTIDE SEQUENCE</scope>
</reference>
<feature type="non-terminal residue" evidence="2">
    <location>
        <position position="563"/>
    </location>
</feature>
<keyword evidence="3" id="KW-1185">Reference proteome</keyword>
<proteinExistence type="predicted"/>